<organism evidence="1 2">
    <name type="scientific">Herbiconiux daphne</name>
    <dbReference type="NCBI Taxonomy" id="2970914"/>
    <lineage>
        <taxon>Bacteria</taxon>
        <taxon>Bacillati</taxon>
        <taxon>Actinomycetota</taxon>
        <taxon>Actinomycetes</taxon>
        <taxon>Micrococcales</taxon>
        <taxon>Microbacteriaceae</taxon>
        <taxon>Herbiconiux</taxon>
    </lineage>
</organism>
<reference evidence="1" key="1">
    <citation type="submission" date="2022-08" db="EMBL/GenBank/DDBJ databases">
        <authorList>
            <person name="Deng Y."/>
            <person name="Han X.-F."/>
            <person name="Zhang Y.-Q."/>
        </authorList>
    </citation>
    <scope>NUCLEOTIDE SEQUENCE</scope>
    <source>
        <strain evidence="1">CPCC 203386</strain>
    </source>
</reference>
<protein>
    <submittedName>
        <fullName evidence="1">Alpha/beta hydrolase</fullName>
    </submittedName>
</protein>
<keyword evidence="1" id="KW-0378">Hydrolase</keyword>
<proteinExistence type="predicted"/>
<dbReference type="Proteomes" id="UP001165586">
    <property type="component" value="Unassembled WGS sequence"/>
</dbReference>
<dbReference type="EMBL" id="JANLCJ010000005">
    <property type="protein sequence ID" value="MCS5735198.1"/>
    <property type="molecule type" value="Genomic_DNA"/>
</dbReference>
<accession>A0ABT2H5N6</accession>
<dbReference type="RefSeq" id="WP_259540106.1">
    <property type="nucleotide sequence ID" value="NZ_JANLCJ010000005.1"/>
</dbReference>
<keyword evidence="2" id="KW-1185">Reference proteome</keyword>
<name>A0ABT2H5N6_9MICO</name>
<evidence type="ECO:0000313" key="1">
    <source>
        <dbReference type="EMBL" id="MCS5735198.1"/>
    </source>
</evidence>
<dbReference type="InterPro" id="IPR029058">
    <property type="entry name" value="AB_hydrolase_fold"/>
</dbReference>
<gene>
    <name evidence="1" type="ORF">N1032_15735</name>
</gene>
<dbReference type="SUPFAM" id="SSF53474">
    <property type="entry name" value="alpha/beta-Hydrolases"/>
    <property type="match status" value="1"/>
</dbReference>
<comment type="caution">
    <text evidence="1">The sequence shown here is derived from an EMBL/GenBank/DDBJ whole genome shotgun (WGS) entry which is preliminary data.</text>
</comment>
<dbReference type="GO" id="GO:0016787">
    <property type="term" value="F:hydrolase activity"/>
    <property type="evidence" value="ECO:0007669"/>
    <property type="project" value="UniProtKB-KW"/>
</dbReference>
<dbReference type="Gene3D" id="3.40.50.1820">
    <property type="entry name" value="alpha/beta hydrolase"/>
    <property type="match status" value="1"/>
</dbReference>
<evidence type="ECO:0000313" key="2">
    <source>
        <dbReference type="Proteomes" id="UP001165586"/>
    </source>
</evidence>
<sequence length="223" mass="24462">MTTSWPRALDWWVRDYAYALYWQARALVDRTDPASFRGGSRVPIVVIPGVYETWRFLEPLIRALHERGHPVHVIDALRWNRRPVAEAAGEVTAYLTEHDLHGVVIAAHSKGGLVGKHVMSLGAGAARVESMLAVAAPFGGSRYARYLFAPSLRIFRPDDETIVALSHQAAVNSRIVSVYGQFDPHIPGGSELPGATNVELDTGGHFRILANPRVLGELAVLAE</sequence>